<dbReference type="EMBL" id="CP009509">
    <property type="protein sequence ID" value="AKB40666.1"/>
    <property type="molecule type" value="Genomic_DNA"/>
</dbReference>
<gene>
    <name evidence="1" type="ORF">MSMAW_1675</name>
</gene>
<dbReference type="PATRIC" id="fig|1434117.4.peg.2135"/>
<proteinExistence type="predicted"/>
<protein>
    <submittedName>
        <fullName evidence="1">Uncharacterized protein</fullName>
    </submittedName>
</protein>
<dbReference type="GeneID" id="24851387"/>
<evidence type="ECO:0000313" key="2">
    <source>
        <dbReference type="Proteomes" id="UP000033058"/>
    </source>
</evidence>
<accession>A0A0E3LFF2</accession>
<dbReference type="HOGENOM" id="CLU_139542_0_0_2"/>
<dbReference type="AlphaFoldDB" id="A0A0E3LFF2"/>
<sequence length="133" mass="15339">MSIVKNAPRTATTIVVRSDANTRVSHSRDPYYNLMRRIFQEDATAVRGRKFLTMVEERQAAGNAIRTDEWKAVLEELQIGRASFYAMRNKLLGAGLISIKNKEYRLSGQFSKDLIDMARWWWTAVLDQPEESL</sequence>
<evidence type="ECO:0000313" key="1">
    <source>
        <dbReference type="EMBL" id="AKB40666.1"/>
    </source>
</evidence>
<reference evidence="1 2" key="1">
    <citation type="submission" date="2014-07" db="EMBL/GenBank/DDBJ databases">
        <title>Methanogenic archaea and the global carbon cycle.</title>
        <authorList>
            <person name="Henriksen J.R."/>
            <person name="Luke J."/>
            <person name="Reinhart S."/>
            <person name="Benedict M.N."/>
            <person name="Youngblut N.D."/>
            <person name="Metcalf M.E."/>
            <person name="Whitaker R.J."/>
            <person name="Metcalf W.W."/>
        </authorList>
    </citation>
    <scope>NUCLEOTIDE SEQUENCE [LARGE SCALE GENOMIC DNA]</scope>
    <source>
        <strain evidence="1 2">WWM610</strain>
    </source>
</reference>
<organism evidence="1 2">
    <name type="scientific">Methanosarcina mazei WWM610</name>
    <dbReference type="NCBI Taxonomy" id="1434117"/>
    <lineage>
        <taxon>Archaea</taxon>
        <taxon>Methanobacteriati</taxon>
        <taxon>Methanobacteriota</taxon>
        <taxon>Stenosarchaea group</taxon>
        <taxon>Methanomicrobia</taxon>
        <taxon>Methanosarcinales</taxon>
        <taxon>Methanosarcinaceae</taxon>
        <taxon>Methanosarcina</taxon>
    </lineage>
</organism>
<dbReference type="Proteomes" id="UP000033058">
    <property type="component" value="Chromosome"/>
</dbReference>
<dbReference type="RefSeq" id="WP_048041718.1">
    <property type="nucleotide sequence ID" value="NZ_CP009509.1"/>
</dbReference>
<name>A0A0E3LFF2_METMZ</name>